<evidence type="ECO:0000313" key="2">
    <source>
        <dbReference type="Proteomes" id="UP000600799"/>
    </source>
</evidence>
<dbReference type="EMBL" id="JADQDC010000010">
    <property type="protein sequence ID" value="MBF9152150.1"/>
    <property type="molecule type" value="Genomic_DNA"/>
</dbReference>
<name>A0ABS0HJF2_9SPHN</name>
<gene>
    <name evidence="1" type="ORF">I2488_14155</name>
</gene>
<dbReference type="Proteomes" id="UP000600799">
    <property type="component" value="Unassembled WGS sequence"/>
</dbReference>
<evidence type="ECO:0000313" key="1">
    <source>
        <dbReference type="EMBL" id="MBF9152150.1"/>
    </source>
</evidence>
<protein>
    <submittedName>
        <fullName evidence="1">N-acetyl sugar amidotransferase</fullName>
    </submittedName>
</protein>
<accession>A0ABS0HJF2</accession>
<sequence>MTTTAVRGSGRSYQVCRRCVMDTSDTHISFDETGLCEYCQHFDTTIAPNWQHGGDPARQLPELVRKIKKVGQRARYDCVIGVSGGLDSSYAAYVAVKKLGLRPLLYHVDAGWNTAHAVRNIASLVDGLGLDLVTDVINWSEMQDLQLAFFKAQVPDLDMPQDVAFFSSLYRYARRNDINFVVTGTNFLTECCREPEEWGAYPGIDRGLVRDIHRKFGHRKLRTFPIADVLEYRILYHYIYRIRRVDILNFIPYSKLQAEQELAENLGWQPFLHKHHESRFTRFFEDYWLREKFGYDKRKAHFSSLIMTGEMTREDAVKRLESPELDEQTMAGEFSFIAAKLGIAENDLRQLFSGPNGTVRSFRNKHMLISAGWNLLRRVGLERRLLR</sequence>
<dbReference type="InterPro" id="IPR020022">
    <property type="entry name" value="N-acetyl_sugar_amidoTrfase"/>
</dbReference>
<dbReference type="Gene3D" id="3.40.50.620">
    <property type="entry name" value="HUPs"/>
    <property type="match status" value="1"/>
</dbReference>
<dbReference type="InterPro" id="IPR014729">
    <property type="entry name" value="Rossmann-like_a/b/a_fold"/>
</dbReference>
<organism evidence="1 2">
    <name type="scientific">Novosphingobium jiangmenense</name>
    <dbReference type="NCBI Taxonomy" id="2791981"/>
    <lineage>
        <taxon>Bacteria</taxon>
        <taxon>Pseudomonadati</taxon>
        <taxon>Pseudomonadota</taxon>
        <taxon>Alphaproteobacteria</taxon>
        <taxon>Sphingomonadales</taxon>
        <taxon>Sphingomonadaceae</taxon>
        <taxon>Novosphingobium</taxon>
    </lineage>
</organism>
<comment type="caution">
    <text evidence="1">The sequence shown here is derived from an EMBL/GenBank/DDBJ whole genome shotgun (WGS) entry which is preliminary data.</text>
</comment>
<reference evidence="1 2" key="1">
    <citation type="submission" date="2020-11" db="EMBL/GenBank/DDBJ databases">
        <title>The genome sequence of Novosphingobium sp. 1Y9A.</title>
        <authorList>
            <person name="Liu Y."/>
        </authorList>
    </citation>
    <scope>NUCLEOTIDE SEQUENCE [LARGE SCALE GENOMIC DNA]</scope>
    <source>
        <strain evidence="1 2">1Y9A</strain>
    </source>
</reference>
<dbReference type="RefSeq" id="WP_196276471.1">
    <property type="nucleotide sequence ID" value="NZ_JADQDC010000010.1"/>
</dbReference>
<dbReference type="NCBIfam" id="TIGR03573">
    <property type="entry name" value="WbuX"/>
    <property type="match status" value="1"/>
</dbReference>
<keyword evidence="2" id="KW-1185">Reference proteome</keyword>
<proteinExistence type="predicted"/>
<dbReference type="SUPFAM" id="SSF52402">
    <property type="entry name" value="Adenine nucleotide alpha hydrolases-like"/>
    <property type="match status" value="1"/>
</dbReference>
<dbReference type="CDD" id="cd01996">
    <property type="entry name" value="AANH_WbpG-like"/>
    <property type="match status" value="1"/>
</dbReference>